<dbReference type="AlphaFoldDB" id="A0A1F8E244"/>
<evidence type="ECO:0000313" key="1">
    <source>
        <dbReference type="EMBL" id="OGM94025.1"/>
    </source>
</evidence>
<sequence length="68" mass="7694">MDAAGSLFKDTSDPKDMPLTAMGAALMNHLMEKIMRRSPKYAENTRISREEYNVMTKVATQFLALIKN</sequence>
<protein>
    <submittedName>
        <fullName evidence="1">Uncharacterized protein</fullName>
    </submittedName>
</protein>
<dbReference type="EMBL" id="MGIV01000018">
    <property type="protein sequence ID" value="OGM94025.1"/>
    <property type="molecule type" value="Genomic_DNA"/>
</dbReference>
<organism evidence="1 2">
    <name type="scientific">Candidatus Wolfebacteria bacterium RIFOXYD1_FULL_48_65</name>
    <dbReference type="NCBI Taxonomy" id="1802561"/>
    <lineage>
        <taxon>Bacteria</taxon>
        <taxon>Candidatus Wolfeibacteriota</taxon>
    </lineage>
</organism>
<reference evidence="1 2" key="1">
    <citation type="journal article" date="2016" name="Nat. Commun.">
        <title>Thousands of microbial genomes shed light on interconnected biogeochemical processes in an aquifer system.</title>
        <authorList>
            <person name="Anantharaman K."/>
            <person name="Brown C.T."/>
            <person name="Hug L.A."/>
            <person name="Sharon I."/>
            <person name="Castelle C.J."/>
            <person name="Probst A.J."/>
            <person name="Thomas B.C."/>
            <person name="Singh A."/>
            <person name="Wilkins M.J."/>
            <person name="Karaoz U."/>
            <person name="Brodie E.L."/>
            <person name="Williams K.H."/>
            <person name="Hubbard S.S."/>
            <person name="Banfield J.F."/>
        </authorList>
    </citation>
    <scope>NUCLEOTIDE SEQUENCE [LARGE SCALE GENOMIC DNA]</scope>
</reference>
<evidence type="ECO:0000313" key="2">
    <source>
        <dbReference type="Proteomes" id="UP000179057"/>
    </source>
</evidence>
<dbReference type="Proteomes" id="UP000179057">
    <property type="component" value="Unassembled WGS sequence"/>
</dbReference>
<accession>A0A1F8E244</accession>
<name>A0A1F8E244_9BACT</name>
<gene>
    <name evidence="1" type="ORF">A2610_03880</name>
</gene>
<proteinExistence type="predicted"/>
<comment type="caution">
    <text evidence="1">The sequence shown here is derived from an EMBL/GenBank/DDBJ whole genome shotgun (WGS) entry which is preliminary data.</text>
</comment>